<evidence type="ECO:0000256" key="5">
    <source>
        <dbReference type="ARBA" id="ARBA00044085"/>
    </source>
</evidence>
<comment type="caution">
    <text evidence="9">The sequence shown here is derived from an EMBL/GenBank/DDBJ whole genome shotgun (WGS) entry which is preliminary data.</text>
</comment>
<dbReference type="GO" id="GO:0005667">
    <property type="term" value="C:transcription regulator complex"/>
    <property type="evidence" value="ECO:0007669"/>
    <property type="project" value="TreeGrafter"/>
</dbReference>
<feature type="compositionally biased region" description="Low complexity" evidence="7">
    <location>
        <begin position="364"/>
        <end position="374"/>
    </location>
</feature>
<dbReference type="Pfam" id="PF00096">
    <property type="entry name" value="zf-C2H2"/>
    <property type="match status" value="3"/>
</dbReference>
<accession>A0A175W1F5</accession>
<dbReference type="AlphaFoldDB" id="A0A175W1F5"/>
<proteinExistence type="predicted"/>
<evidence type="ECO:0000256" key="1">
    <source>
        <dbReference type="ARBA" id="ARBA00022723"/>
    </source>
</evidence>
<evidence type="ECO:0000313" key="9">
    <source>
        <dbReference type="EMBL" id="KXX77576.1"/>
    </source>
</evidence>
<feature type="compositionally biased region" description="Low complexity" evidence="7">
    <location>
        <begin position="142"/>
        <end position="159"/>
    </location>
</feature>
<dbReference type="FunFam" id="3.30.160.60:FF:000072">
    <property type="entry name" value="zinc finger protein 143 isoform X1"/>
    <property type="match status" value="1"/>
</dbReference>
<feature type="domain" description="C2H2-type" evidence="8">
    <location>
        <begin position="276"/>
        <end position="303"/>
    </location>
</feature>
<keyword evidence="1" id="KW-0479">Metal-binding</keyword>
<dbReference type="InterPro" id="IPR013087">
    <property type="entry name" value="Znf_C2H2_type"/>
</dbReference>
<feature type="region of interest" description="Disordered" evidence="7">
    <location>
        <begin position="360"/>
        <end position="423"/>
    </location>
</feature>
<dbReference type="VEuPathDB" id="FungiDB:MMYC01_205359"/>
<evidence type="ECO:0000256" key="2">
    <source>
        <dbReference type="ARBA" id="ARBA00022737"/>
    </source>
</evidence>
<sequence length="483" mass="53018">MALGLQPPPPENWERWPQHHPTSADYSMMGPGMVPYEARPGTAVPLQRSALHPHFVASPPFNLSPMTPVTSAGAYHGPVSYGGYVSYSPSPTLDASFKSQHCLERPQPTLMHAEPGFQKHKDGWRSVERSPSPSIKSEAQMSTSATSTTSDSSATSTASKNIVPNVRVNGAPVHEFHTPMDKLMRTIQAIMSEDDSTDKAEPPQRSQAREVKAKRRRFCCDIPGCTKTFAQKNNLDTHRRAHTGECPYVCNYCGERFTQGVNLKSHIFRHTGEKPYECTQCGKAFPQKGNLTQHMKTHDRTESWVCKLDGCNKTFTTRGNLKPHQNKFHQHTIDAFFAKFATITDARAGKGRKVKLLVLSGPKQQQQQQQQQQQEPATNPASGSAAHAPYAMPLPHGLPHVQLHTSQPTHHPSQPFHGLSNPAAYSITRPNLLGVGPRGAHVGYGMMGSDDAGVANGSGQVSAPGLHLYEDQGRDLAFGDRMY</sequence>
<protein>
    <recommendedName>
        <fullName evidence="5">C2H2 type master regulator of conidiophore development brlA</fullName>
    </recommendedName>
</protein>
<dbReference type="SMART" id="SM00355">
    <property type="entry name" value="ZnF_C2H2"/>
    <property type="match status" value="4"/>
</dbReference>
<feature type="compositionally biased region" description="Polar residues" evidence="7">
    <location>
        <begin position="403"/>
        <end position="412"/>
    </location>
</feature>
<dbReference type="PANTHER" id="PTHR14003:SF19">
    <property type="entry name" value="YY2 TRANSCRIPTION FACTOR"/>
    <property type="match status" value="1"/>
</dbReference>
<reference evidence="9 10" key="1">
    <citation type="journal article" date="2016" name="Genome Announc.">
        <title>Genome Sequence of Madurella mycetomatis mm55, Isolated from a Human Mycetoma Case in Sudan.</title>
        <authorList>
            <person name="Smit S."/>
            <person name="Derks M.F."/>
            <person name="Bervoets S."/>
            <person name="Fahal A."/>
            <person name="van Leeuwen W."/>
            <person name="van Belkum A."/>
            <person name="van de Sande W.W."/>
        </authorList>
    </citation>
    <scope>NUCLEOTIDE SEQUENCE [LARGE SCALE GENOMIC DNA]</scope>
    <source>
        <strain evidence="10">mm55</strain>
    </source>
</reference>
<feature type="compositionally biased region" description="Polar residues" evidence="7">
    <location>
        <begin position="129"/>
        <end position="141"/>
    </location>
</feature>
<organism evidence="9 10">
    <name type="scientific">Madurella mycetomatis</name>
    <dbReference type="NCBI Taxonomy" id="100816"/>
    <lineage>
        <taxon>Eukaryota</taxon>
        <taxon>Fungi</taxon>
        <taxon>Dikarya</taxon>
        <taxon>Ascomycota</taxon>
        <taxon>Pezizomycotina</taxon>
        <taxon>Sordariomycetes</taxon>
        <taxon>Sordariomycetidae</taxon>
        <taxon>Sordariales</taxon>
        <taxon>Sordariales incertae sedis</taxon>
        <taxon>Madurella</taxon>
    </lineage>
</organism>
<dbReference type="EMBL" id="LCTW02000154">
    <property type="protein sequence ID" value="KXX77576.1"/>
    <property type="molecule type" value="Genomic_DNA"/>
</dbReference>
<dbReference type="OrthoDB" id="427030at2759"/>
<dbReference type="GO" id="GO:0000978">
    <property type="term" value="F:RNA polymerase II cis-regulatory region sequence-specific DNA binding"/>
    <property type="evidence" value="ECO:0007669"/>
    <property type="project" value="TreeGrafter"/>
</dbReference>
<name>A0A175W1F5_9PEZI</name>
<dbReference type="STRING" id="100816.A0A175W1F5"/>
<dbReference type="SUPFAM" id="SSF57667">
    <property type="entry name" value="beta-beta-alpha zinc fingers"/>
    <property type="match status" value="2"/>
</dbReference>
<keyword evidence="4" id="KW-0862">Zinc</keyword>
<keyword evidence="3 6" id="KW-0863">Zinc-finger</keyword>
<dbReference type="FunFam" id="3.30.160.60:FF:000100">
    <property type="entry name" value="Zinc finger 45-like"/>
    <property type="match status" value="1"/>
</dbReference>
<keyword evidence="10" id="KW-1185">Reference proteome</keyword>
<evidence type="ECO:0000259" key="8">
    <source>
        <dbReference type="PROSITE" id="PS50157"/>
    </source>
</evidence>
<dbReference type="GO" id="GO:0000785">
    <property type="term" value="C:chromatin"/>
    <property type="evidence" value="ECO:0007669"/>
    <property type="project" value="TreeGrafter"/>
</dbReference>
<dbReference type="InterPro" id="IPR036236">
    <property type="entry name" value="Znf_C2H2_sf"/>
</dbReference>
<dbReference type="FunFam" id="3.30.160.60:FF:000110">
    <property type="entry name" value="Zinc finger protein-like"/>
    <property type="match status" value="1"/>
</dbReference>
<evidence type="ECO:0000256" key="7">
    <source>
        <dbReference type="SAM" id="MobiDB-lite"/>
    </source>
</evidence>
<dbReference type="PANTHER" id="PTHR14003">
    <property type="entry name" value="TRANSCRIPTIONAL REPRESSOR PROTEIN YY"/>
    <property type="match status" value="1"/>
</dbReference>
<dbReference type="PROSITE" id="PS50157">
    <property type="entry name" value="ZINC_FINGER_C2H2_2"/>
    <property type="match status" value="4"/>
</dbReference>
<evidence type="ECO:0000256" key="6">
    <source>
        <dbReference type="PROSITE-ProRule" id="PRU00042"/>
    </source>
</evidence>
<dbReference type="GO" id="GO:0008270">
    <property type="term" value="F:zinc ion binding"/>
    <property type="evidence" value="ECO:0007669"/>
    <property type="project" value="UniProtKB-KW"/>
</dbReference>
<gene>
    <name evidence="9" type="ORF">MMYC01_205359</name>
</gene>
<dbReference type="PROSITE" id="PS00028">
    <property type="entry name" value="ZINC_FINGER_C2H2_1"/>
    <property type="match status" value="4"/>
</dbReference>
<evidence type="ECO:0000256" key="4">
    <source>
        <dbReference type="ARBA" id="ARBA00022833"/>
    </source>
</evidence>
<evidence type="ECO:0000256" key="3">
    <source>
        <dbReference type="ARBA" id="ARBA00022771"/>
    </source>
</evidence>
<feature type="domain" description="C2H2-type" evidence="8">
    <location>
        <begin position="218"/>
        <end position="247"/>
    </location>
</feature>
<dbReference type="Gene3D" id="3.30.160.60">
    <property type="entry name" value="Classic Zinc Finger"/>
    <property type="match status" value="4"/>
</dbReference>
<dbReference type="Proteomes" id="UP000078237">
    <property type="component" value="Unassembled WGS sequence"/>
</dbReference>
<feature type="domain" description="C2H2-type" evidence="8">
    <location>
        <begin position="304"/>
        <end position="329"/>
    </location>
</feature>
<feature type="region of interest" description="Disordered" evidence="7">
    <location>
        <begin position="114"/>
        <end position="163"/>
    </location>
</feature>
<evidence type="ECO:0000313" key="10">
    <source>
        <dbReference type="Proteomes" id="UP000078237"/>
    </source>
</evidence>
<dbReference type="GO" id="GO:0000981">
    <property type="term" value="F:DNA-binding transcription factor activity, RNA polymerase II-specific"/>
    <property type="evidence" value="ECO:0007669"/>
    <property type="project" value="UniProtKB-ARBA"/>
</dbReference>
<feature type="domain" description="C2H2-type" evidence="8">
    <location>
        <begin position="248"/>
        <end position="275"/>
    </location>
</feature>
<keyword evidence="2" id="KW-0677">Repeat</keyword>
<feature type="compositionally biased region" description="Basic and acidic residues" evidence="7">
    <location>
        <begin position="117"/>
        <end position="128"/>
    </location>
</feature>